<sequence>MSSHVLQSRRMVQHVLELPHPDFSFINTVTLFIFRILLPMMSYLTFICLTFVLFASSTNGVRRHLSKRQTANSYAVRGRVVFAGGYTQIPPGARLNVELQDTSLQDAPAITISRSQLTARQFPINFELPYSTNQIQAYRTYSISARIVGTNDQLLYINDQNIRISFNSNNQRPIIDVPVIQVSQSSDNNQIEFEGKQWPELVGRNGEEAVRIIKQQSGQPITMDYRLDRVRVFVDDRGIVTSVPRTG</sequence>
<dbReference type="PANTHER" id="PTHR38013">
    <property type="entry name" value="GLYCOPROTEIN/POLYSACCHARIDE METABOLISM"/>
    <property type="match status" value="1"/>
</dbReference>
<dbReference type="Gene3D" id="3.30.10.10">
    <property type="entry name" value="Trypsin Inhibitor V, subunit A"/>
    <property type="match status" value="1"/>
</dbReference>
<dbReference type="InterPro" id="IPR036354">
    <property type="entry name" value="Prot_inh_pot1_sf"/>
</dbReference>
<comment type="caution">
    <text evidence="5">The sequence shown here is derived from an EMBL/GenBank/DDBJ whole genome shotgun (WGS) entry which is preliminary data.</text>
</comment>
<keyword evidence="4" id="KW-0812">Transmembrane</keyword>
<dbReference type="Proteomes" id="UP000677228">
    <property type="component" value="Unassembled WGS sequence"/>
</dbReference>
<organism evidence="5 7">
    <name type="scientific">Didymodactylos carnosus</name>
    <dbReference type="NCBI Taxonomy" id="1234261"/>
    <lineage>
        <taxon>Eukaryota</taxon>
        <taxon>Metazoa</taxon>
        <taxon>Spiralia</taxon>
        <taxon>Gnathifera</taxon>
        <taxon>Rotifera</taxon>
        <taxon>Eurotatoria</taxon>
        <taxon>Bdelloidea</taxon>
        <taxon>Philodinida</taxon>
        <taxon>Philodinidae</taxon>
        <taxon>Didymodactylos</taxon>
    </lineage>
</organism>
<dbReference type="Proteomes" id="UP000682733">
    <property type="component" value="Unassembled WGS sequence"/>
</dbReference>
<dbReference type="PANTHER" id="PTHR38013:SF1">
    <property type="entry name" value="GLYCOPROTEIN_POLYSACCHARIDE METABOLISM"/>
    <property type="match status" value="1"/>
</dbReference>
<accession>A0A8S2F6Z0</accession>
<dbReference type="InterPro" id="IPR039366">
    <property type="entry name" value="Pilotin"/>
</dbReference>
<dbReference type="InterPro" id="IPR000864">
    <property type="entry name" value="Prot_inh_pot1"/>
</dbReference>
<keyword evidence="2" id="KW-0646">Protease inhibitor</keyword>
<dbReference type="EMBL" id="CAJNOK010022526">
    <property type="protein sequence ID" value="CAF1349408.1"/>
    <property type="molecule type" value="Genomic_DNA"/>
</dbReference>
<evidence type="ECO:0000313" key="5">
    <source>
        <dbReference type="EMBL" id="CAF1349408.1"/>
    </source>
</evidence>
<dbReference type="PROSITE" id="PS00285">
    <property type="entry name" value="POTATO_INHIBITOR"/>
    <property type="match status" value="1"/>
</dbReference>
<dbReference type="Pfam" id="PF00280">
    <property type="entry name" value="potato_inhibit"/>
    <property type="match status" value="1"/>
</dbReference>
<evidence type="ECO:0000256" key="3">
    <source>
        <dbReference type="ARBA" id="ARBA00022900"/>
    </source>
</evidence>
<protein>
    <submittedName>
        <fullName evidence="5">Uncharacterized protein</fullName>
    </submittedName>
</protein>
<feature type="transmembrane region" description="Helical" evidence="4">
    <location>
        <begin position="32"/>
        <end position="55"/>
    </location>
</feature>
<evidence type="ECO:0000313" key="7">
    <source>
        <dbReference type="Proteomes" id="UP000677228"/>
    </source>
</evidence>
<dbReference type="GO" id="GO:0009611">
    <property type="term" value="P:response to wounding"/>
    <property type="evidence" value="ECO:0007669"/>
    <property type="project" value="InterPro"/>
</dbReference>
<gene>
    <name evidence="5" type="ORF">OVA965_LOCUS30727</name>
    <name evidence="6" type="ORF">TMI583_LOCUS31535</name>
</gene>
<dbReference type="InterPro" id="IPR053196">
    <property type="entry name" value="Lipoprotein_YbaY-like"/>
</dbReference>
<proteinExistence type="inferred from homology"/>
<dbReference type="SUPFAM" id="SSF54654">
    <property type="entry name" value="CI-2 family of serine protease inhibitors"/>
    <property type="match status" value="1"/>
</dbReference>
<keyword evidence="3" id="KW-0722">Serine protease inhibitor</keyword>
<evidence type="ECO:0000256" key="1">
    <source>
        <dbReference type="ARBA" id="ARBA00008210"/>
    </source>
</evidence>
<dbReference type="AlphaFoldDB" id="A0A8S2F6Z0"/>
<dbReference type="Pfam" id="PF09619">
    <property type="entry name" value="YscW"/>
    <property type="match status" value="1"/>
</dbReference>
<name>A0A8S2F6Z0_9BILA</name>
<keyword evidence="4" id="KW-0472">Membrane</keyword>
<reference evidence="5" key="1">
    <citation type="submission" date="2021-02" db="EMBL/GenBank/DDBJ databases">
        <authorList>
            <person name="Nowell W R."/>
        </authorList>
    </citation>
    <scope>NUCLEOTIDE SEQUENCE</scope>
</reference>
<evidence type="ECO:0000256" key="4">
    <source>
        <dbReference type="SAM" id="Phobius"/>
    </source>
</evidence>
<evidence type="ECO:0000313" key="6">
    <source>
        <dbReference type="EMBL" id="CAF4160140.1"/>
    </source>
</evidence>
<dbReference type="GO" id="GO:0004867">
    <property type="term" value="F:serine-type endopeptidase inhibitor activity"/>
    <property type="evidence" value="ECO:0007669"/>
    <property type="project" value="UniProtKB-KW"/>
</dbReference>
<evidence type="ECO:0000256" key="2">
    <source>
        <dbReference type="ARBA" id="ARBA00022690"/>
    </source>
</evidence>
<keyword evidence="4" id="KW-1133">Transmembrane helix</keyword>
<comment type="similarity">
    <text evidence="1">Belongs to the protease inhibitor I13 (potato type I serine protease inhibitor) family.</text>
</comment>
<dbReference type="EMBL" id="CAJOBA010044163">
    <property type="protein sequence ID" value="CAF4160140.1"/>
    <property type="molecule type" value="Genomic_DNA"/>
</dbReference>